<evidence type="ECO:0000313" key="1">
    <source>
        <dbReference type="EMBL" id="JAE28567.1"/>
    </source>
</evidence>
<sequence length="29" mass="3441">MVSLRYSKMFVYCHARNHTTVTDSRDQPP</sequence>
<reference evidence="1" key="1">
    <citation type="submission" date="2014-09" db="EMBL/GenBank/DDBJ databases">
        <authorList>
            <person name="Magalhaes I.L.F."/>
            <person name="Oliveira U."/>
            <person name="Santos F.R."/>
            <person name="Vidigal T.H.D.A."/>
            <person name="Brescovit A.D."/>
            <person name="Santos A.J."/>
        </authorList>
    </citation>
    <scope>NUCLEOTIDE SEQUENCE</scope>
    <source>
        <tissue evidence="1">Shoot tissue taken approximately 20 cm above the soil surface</tissue>
    </source>
</reference>
<dbReference type="EMBL" id="GBRH01169329">
    <property type="protein sequence ID" value="JAE28567.1"/>
    <property type="molecule type" value="Transcribed_RNA"/>
</dbReference>
<reference evidence="1" key="2">
    <citation type="journal article" date="2015" name="Data Brief">
        <title>Shoot transcriptome of the giant reed, Arundo donax.</title>
        <authorList>
            <person name="Barrero R.A."/>
            <person name="Guerrero F.D."/>
            <person name="Moolhuijzen P."/>
            <person name="Goolsby J.A."/>
            <person name="Tidwell J."/>
            <person name="Bellgard S.E."/>
            <person name="Bellgard M.I."/>
        </authorList>
    </citation>
    <scope>NUCLEOTIDE SEQUENCE</scope>
    <source>
        <tissue evidence="1">Shoot tissue taken approximately 20 cm above the soil surface</tissue>
    </source>
</reference>
<dbReference type="AlphaFoldDB" id="A0A0A9GVJ4"/>
<accession>A0A0A9GVJ4</accession>
<organism evidence="1">
    <name type="scientific">Arundo donax</name>
    <name type="common">Giant reed</name>
    <name type="synonym">Donax arundinaceus</name>
    <dbReference type="NCBI Taxonomy" id="35708"/>
    <lineage>
        <taxon>Eukaryota</taxon>
        <taxon>Viridiplantae</taxon>
        <taxon>Streptophyta</taxon>
        <taxon>Embryophyta</taxon>
        <taxon>Tracheophyta</taxon>
        <taxon>Spermatophyta</taxon>
        <taxon>Magnoliopsida</taxon>
        <taxon>Liliopsida</taxon>
        <taxon>Poales</taxon>
        <taxon>Poaceae</taxon>
        <taxon>PACMAD clade</taxon>
        <taxon>Arundinoideae</taxon>
        <taxon>Arundineae</taxon>
        <taxon>Arundo</taxon>
    </lineage>
</organism>
<protein>
    <submittedName>
        <fullName evidence="1">Uncharacterized protein</fullName>
    </submittedName>
</protein>
<name>A0A0A9GVJ4_ARUDO</name>
<proteinExistence type="predicted"/>